<protein>
    <recommendedName>
        <fullName evidence="1">Transposase Tc1-like domain-containing protein</fullName>
    </recommendedName>
</protein>
<dbReference type="RefSeq" id="WP_250672691.1">
    <property type="nucleotide sequence ID" value="NZ_JAKMAI010000007.1"/>
</dbReference>
<dbReference type="Pfam" id="PF01498">
    <property type="entry name" value="HTH_Tnp_Tc3_2"/>
    <property type="match status" value="1"/>
</dbReference>
<dbReference type="Proteomes" id="UP001203831">
    <property type="component" value="Unassembled WGS sequence"/>
</dbReference>
<dbReference type="Gene3D" id="3.30.420.10">
    <property type="entry name" value="Ribonuclease H-like superfamily/Ribonuclease H"/>
    <property type="match status" value="1"/>
</dbReference>
<reference evidence="2" key="1">
    <citation type="submission" date="2022-01" db="EMBL/GenBank/DDBJ databases">
        <title>Genome assemble of Metamasius hemipterus Nardonella endosymbiont.</title>
        <authorList>
            <person name="Palmieri L."/>
            <person name="Pavarini R."/>
            <person name="Sharma P."/>
        </authorList>
    </citation>
    <scope>NUCLEOTIDE SEQUENCE [LARGE SCALE GENOMIC DNA]</scope>
    <source>
        <strain evidence="2">NARMHE1</strain>
    </source>
</reference>
<dbReference type="PANTHER" id="PTHR23022">
    <property type="entry name" value="TRANSPOSABLE ELEMENT-RELATED"/>
    <property type="match status" value="1"/>
</dbReference>
<dbReference type="EMBL" id="JAKMAI010000007">
    <property type="protein sequence ID" value="MCM0158345.1"/>
    <property type="molecule type" value="Genomic_DNA"/>
</dbReference>
<accession>A0ABT0TWH3</accession>
<keyword evidence="3" id="KW-1185">Reference proteome</keyword>
<name>A0ABT0TWH3_9GAMM</name>
<evidence type="ECO:0000313" key="2">
    <source>
        <dbReference type="EMBL" id="MCM0158345.1"/>
    </source>
</evidence>
<organism evidence="2 3">
    <name type="scientific">endosymbiont of Metamasius hemipterus</name>
    <dbReference type="NCBI Taxonomy" id="204627"/>
    <lineage>
        <taxon>Bacteria</taxon>
        <taxon>Pseudomonadati</taxon>
        <taxon>Pseudomonadota</taxon>
        <taxon>Gammaproteobacteria</taxon>
        <taxon>Candidatus Nardonella</taxon>
    </lineage>
</organism>
<evidence type="ECO:0000313" key="3">
    <source>
        <dbReference type="Proteomes" id="UP001203831"/>
    </source>
</evidence>
<dbReference type="PANTHER" id="PTHR23022:SF134">
    <property type="entry name" value="TRANSPOSABLE ELEMENT TC1 TRANSPOSASE"/>
    <property type="match status" value="1"/>
</dbReference>
<gene>
    <name evidence="2" type="ORF">L7J86_00940</name>
</gene>
<comment type="caution">
    <text evidence="2">The sequence shown here is derived from an EMBL/GenBank/DDBJ whole genome shotgun (WGS) entry which is preliminary data.</text>
</comment>
<dbReference type="InterPro" id="IPR002492">
    <property type="entry name" value="Transposase_Tc1-like"/>
</dbReference>
<proteinExistence type="predicted"/>
<sequence length="170" mass="20237">MDRRIKRICQRDPWLSGPRIIAEIPELEVSARTVQRRLVEAKLYSRRPAKKPLVSERNRRARLEFAQRHLNWTVQDWRKILFSDETRYKIFNSDGMRRVRRPVNTRFQPKYTIPTIKHGRGSVFLWGCFSWSGIGPLFFLEWNRSIALHRRDYGLIGVLGHTPKCYVALC</sequence>
<evidence type="ECO:0000259" key="1">
    <source>
        <dbReference type="Pfam" id="PF01498"/>
    </source>
</evidence>
<feature type="domain" description="Transposase Tc1-like" evidence="1">
    <location>
        <begin position="2"/>
        <end position="71"/>
    </location>
</feature>
<dbReference type="InterPro" id="IPR036397">
    <property type="entry name" value="RNaseH_sf"/>
</dbReference>
<dbReference type="InterPro" id="IPR052338">
    <property type="entry name" value="Transposase_5"/>
</dbReference>